<dbReference type="AlphaFoldDB" id="A0A2H0VI78"/>
<sequence length="213" mass="23557">MKNIQFVTAVHGNEIMPTLALVSIGEPQIVANPRALARGVRYMEKDMNASFGTGGSSYEEKGATQLLKILDKKKLVVDFHTFSCESEPFAIIVDLTLLPIAASLGVKRVVYMKHNIKGGHALINYRSGVSVEVGGHIDPSSFETTLKIVKRLAKYGIRPGKVKIYEVYGRIEEQGKYENFVERDGFIPVLYGERAYPDQGFYGLAAREITGTI</sequence>
<evidence type="ECO:0000256" key="2">
    <source>
        <dbReference type="ARBA" id="ARBA00022723"/>
    </source>
</evidence>
<dbReference type="InterPro" id="IPR055438">
    <property type="entry name" value="AstE_AspA_cat"/>
</dbReference>
<proteinExistence type="predicted"/>
<dbReference type="Proteomes" id="UP000230796">
    <property type="component" value="Unassembled WGS sequence"/>
</dbReference>
<dbReference type="Gene3D" id="3.40.630.10">
    <property type="entry name" value="Zn peptidases"/>
    <property type="match status" value="1"/>
</dbReference>
<evidence type="ECO:0000259" key="5">
    <source>
        <dbReference type="Pfam" id="PF24827"/>
    </source>
</evidence>
<evidence type="ECO:0000313" key="6">
    <source>
        <dbReference type="EMBL" id="PIR98814.1"/>
    </source>
</evidence>
<dbReference type="SUPFAM" id="SSF53187">
    <property type="entry name" value="Zn-dependent exopeptidases"/>
    <property type="match status" value="1"/>
</dbReference>
<name>A0A2H0VI78_9BACT</name>
<keyword evidence="2" id="KW-0479">Metal-binding</keyword>
<comment type="caution">
    <text evidence="6">The sequence shown here is derived from an EMBL/GenBank/DDBJ whole genome shotgun (WGS) entry which is preliminary data.</text>
</comment>
<protein>
    <recommendedName>
        <fullName evidence="5">Succinylglutamate desuccinylase/Aspartoacylase catalytic domain-containing protein</fullName>
    </recommendedName>
</protein>
<keyword evidence="3" id="KW-0378">Hydrolase</keyword>
<dbReference type="EMBL" id="PFAF01000057">
    <property type="protein sequence ID" value="PIR98814.1"/>
    <property type="molecule type" value="Genomic_DNA"/>
</dbReference>
<evidence type="ECO:0000256" key="4">
    <source>
        <dbReference type="ARBA" id="ARBA00022833"/>
    </source>
</evidence>
<organism evidence="6 7">
    <name type="scientific">Candidatus Collierbacteria bacterium CG10_big_fil_rev_8_21_14_0_10_44_9</name>
    <dbReference type="NCBI Taxonomy" id="1974535"/>
    <lineage>
        <taxon>Bacteria</taxon>
        <taxon>Candidatus Collieribacteriota</taxon>
    </lineage>
</organism>
<reference evidence="7" key="1">
    <citation type="submission" date="2017-09" db="EMBL/GenBank/DDBJ databases">
        <title>Depth-based differentiation of microbial function through sediment-hosted aquifers and enrichment of novel symbionts in the deep terrestrial subsurface.</title>
        <authorList>
            <person name="Probst A.J."/>
            <person name="Ladd B."/>
            <person name="Jarett J.K."/>
            <person name="Geller-Mcgrath D.E."/>
            <person name="Sieber C.M.K."/>
            <person name="Emerson J.B."/>
            <person name="Anantharaman K."/>
            <person name="Thomas B.C."/>
            <person name="Malmstrom R."/>
            <person name="Stieglmeier M."/>
            <person name="Klingl A."/>
            <person name="Woyke T."/>
            <person name="Ryan C.M."/>
            <person name="Banfield J.F."/>
        </authorList>
    </citation>
    <scope>NUCLEOTIDE SEQUENCE [LARGE SCALE GENOMIC DNA]</scope>
</reference>
<evidence type="ECO:0000313" key="7">
    <source>
        <dbReference type="Proteomes" id="UP000230796"/>
    </source>
</evidence>
<gene>
    <name evidence="6" type="ORF">COT87_02750</name>
</gene>
<evidence type="ECO:0000256" key="1">
    <source>
        <dbReference type="ARBA" id="ARBA00001947"/>
    </source>
</evidence>
<accession>A0A2H0VI78</accession>
<dbReference type="GO" id="GO:0046872">
    <property type="term" value="F:metal ion binding"/>
    <property type="evidence" value="ECO:0007669"/>
    <property type="project" value="UniProtKB-KW"/>
</dbReference>
<dbReference type="Pfam" id="PF24827">
    <property type="entry name" value="AstE_AspA_cat"/>
    <property type="match status" value="1"/>
</dbReference>
<evidence type="ECO:0000256" key="3">
    <source>
        <dbReference type="ARBA" id="ARBA00022801"/>
    </source>
</evidence>
<dbReference type="GO" id="GO:0016788">
    <property type="term" value="F:hydrolase activity, acting on ester bonds"/>
    <property type="evidence" value="ECO:0007669"/>
    <property type="project" value="InterPro"/>
</dbReference>
<feature type="domain" description="Succinylglutamate desuccinylase/Aspartoacylase catalytic" evidence="5">
    <location>
        <begin position="29"/>
        <end position="151"/>
    </location>
</feature>
<keyword evidence="4" id="KW-0862">Zinc</keyword>
<comment type="cofactor">
    <cofactor evidence="1">
        <name>Zn(2+)</name>
        <dbReference type="ChEBI" id="CHEBI:29105"/>
    </cofactor>
</comment>